<organism evidence="3">
    <name type="scientific">Actinobacillus pleuropneumoniae</name>
    <name type="common">Haemophilus pleuropneumoniae</name>
    <dbReference type="NCBI Taxonomy" id="715"/>
    <lineage>
        <taxon>Bacteria</taxon>
        <taxon>Pseudomonadati</taxon>
        <taxon>Pseudomonadota</taxon>
        <taxon>Gammaproteobacteria</taxon>
        <taxon>Pasteurellales</taxon>
        <taxon>Pasteurellaceae</taxon>
        <taxon>Actinobacillus</taxon>
    </lineage>
</organism>
<evidence type="ECO:0000256" key="1">
    <source>
        <dbReference type="SAM" id="MobiDB-lite"/>
    </source>
</evidence>
<accession>A0A2D1BH06</accession>
<name>A0A2D1BH06_ACTPL</name>
<reference evidence="3" key="1">
    <citation type="journal article" date="2017" name="J. Antimicrob. Chemother.">
        <title>Characterisation of the Actinobacillus pleuropneumoniae SXT-related integrative and conjugative element ICEApl2, and analysis of the encoded FloR protein: hydrophobic residues in transmembrane domains contribute dynamically to florfenicol and chloramphenicol efflux.</title>
        <authorList>
            <person name="Li Y."/>
            <person name="Li Y."/>
            <person name="Fernandez Crespo R."/>
            <person name="Langford P.R."/>
            <person name="Bosse J.T."/>
        </authorList>
    </citation>
    <scope>NUCLEOTIDE SEQUENCE</scope>
    <source>
        <strain evidence="3">MIDG3553</strain>
    </source>
</reference>
<evidence type="ECO:0000259" key="2">
    <source>
        <dbReference type="Pfam" id="PF08878"/>
    </source>
</evidence>
<dbReference type="AlphaFoldDB" id="A0A2D1BH06"/>
<feature type="domain" description="Anti-bacteriophage protein A/HamA C-terminal" evidence="2">
    <location>
        <begin position="49"/>
        <end position="281"/>
    </location>
</feature>
<proteinExistence type="predicted"/>
<dbReference type="InterPro" id="IPR014976">
    <property type="entry name" value="AbpA_HamA_C"/>
</dbReference>
<dbReference type="Pfam" id="PF08878">
    <property type="entry name" value="HamA"/>
    <property type="match status" value="1"/>
</dbReference>
<protein>
    <recommendedName>
        <fullName evidence="2">Anti-bacteriophage protein A/HamA C-terminal domain-containing protein</fullName>
    </recommendedName>
</protein>
<feature type="compositionally biased region" description="Basic and acidic residues" evidence="1">
    <location>
        <begin position="1"/>
        <end position="11"/>
    </location>
</feature>
<evidence type="ECO:0000313" key="3">
    <source>
        <dbReference type="EMBL" id="ATN23856.1"/>
    </source>
</evidence>
<feature type="region of interest" description="Disordered" evidence="1">
    <location>
        <begin position="1"/>
        <end position="30"/>
    </location>
</feature>
<gene>
    <name evidence="3" type="ORF">ICEApl2.59</name>
</gene>
<dbReference type="EMBL" id="MF187965">
    <property type="protein sequence ID" value="ATN23856.1"/>
    <property type="molecule type" value="Genomic_DNA"/>
</dbReference>
<sequence length="291" mass="31927">MPKPPKKEPAKKMAARHKSKHETILGKHPTGNNFGNFTSYSDVITAKGVTHRELSLPDANVNTAVQELRLALIQHHASAEMIARDNKKIASLQNLGYTFDDANVQRFPTHSDTQKGNLTEVFLAEYICASSEAELPVYRLRHNPNVEQSMKGDDVLAFDFRGQKPRIIIGEAKFRGTPSKVAVEEIINGLNSSYQGGLPASLQFVADRLYESGNNVLADQVESCALHMTNGNLDLNYVGILLSNQNSANPINTHADSNIRELVMISLAVSKPIDLVNACFNGIEEEAHGNP</sequence>